<comment type="caution">
    <text evidence="1">The sequence shown here is derived from an EMBL/GenBank/DDBJ whole genome shotgun (WGS) entry which is preliminary data.</text>
</comment>
<accession>A0A2W7RJH3</accession>
<evidence type="ECO:0000313" key="3">
    <source>
        <dbReference type="Proteomes" id="UP000249115"/>
    </source>
</evidence>
<sequence>MARNNILKGGYIQFLTSNSELNVDKIKTYKVLKVESFKRRMGEVIDFVIFKDDFGRGCRVKVDENIVSCVDVKSDRKKKLSVYCDESQILISLQEYSYRRDDRRKEIHKLLKKLWDIGESSKSVEFKNVVDKLNADNYNEEISKKALKDLEDIIDRNAPGFETKNNDYLESDVDDTNYEKTIMNAFKNGEQDRLGY</sequence>
<reference evidence="2 4" key="2">
    <citation type="submission" date="2019-08" db="EMBL/GenBank/DDBJ databases">
        <title>Genome of Algoriphagus ratkowskyi IC026.</title>
        <authorList>
            <person name="Bowman J.P."/>
        </authorList>
    </citation>
    <scope>NUCLEOTIDE SEQUENCE [LARGE SCALE GENOMIC DNA]</scope>
    <source>
        <strain evidence="2 4">IC026</strain>
    </source>
</reference>
<organism evidence="1 3">
    <name type="scientific">Algoriphagus ratkowskyi</name>
    <dbReference type="NCBI Taxonomy" id="57028"/>
    <lineage>
        <taxon>Bacteria</taxon>
        <taxon>Pseudomonadati</taxon>
        <taxon>Bacteroidota</taxon>
        <taxon>Cytophagia</taxon>
        <taxon>Cytophagales</taxon>
        <taxon>Cyclobacteriaceae</taxon>
        <taxon>Algoriphagus</taxon>
    </lineage>
</organism>
<evidence type="ECO:0000313" key="4">
    <source>
        <dbReference type="Proteomes" id="UP000321927"/>
    </source>
</evidence>
<keyword evidence="4" id="KW-1185">Reference proteome</keyword>
<dbReference type="EMBL" id="QKZU01000001">
    <property type="protein sequence ID" value="PZX61018.1"/>
    <property type="molecule type" value="Genomic_DNA"/>
</dbReference>
<dbReference type="RefSeq" id="WP_086498166.1">
    <property type="nucleotide sequence ID" value="NZ_MSSV01000001.1"/>
</dbReference>
<dbReference type="EMBL" id="VORV01000002">
    <property type="protein sequence ID" value="TXD79155.1"/>
    <property type="molecule type" value="Genomic_DNA"/>
</dbReference>
<dbReference type="Proteomes" id="UP000321927">
    <property type="component" value="Unassembled WGS sequence"/>
</dbReference>
<evidence type="ECO:0000313" key="2">
    <source>
        <dbReference type="EMBL" id="TXD79155.1"/>
    </source>
</evidence>
<dbReference type="Proteomes" id="UP000249115">
    <property type="component" value="Unassembled WGS sequence"/>
</dbReference>
<name>A0A2W7RJH3_9BACT</name>
<protein>
    <submittedName>
        <fullName evidence="1">Uncharacterized protein</fullName>
    </submittedName>
</protein>
<dbReference type="AlphaFoldDB" id="A0A2W7RJH3"/>
<reference evidence="1 3" key="1">
    <citation type="submission" date="2018-06" db="EMBL/GenBank/DDBJ databases">
        <title>Genomic Encyclopedia of Archaeal and Bacterial Type Strains, Phase II (KMG-II): from individual species to whole genera.</title>
        <authorList>
            <person name="Goeker M."/>
        </authorList>
    </citation>
    <scope>NUCLEOTIDE SEQUENCE [LARGE SCALE GENOMIC DNA]</scope>
    <source>
        <strain evidence="1 3">DSM 22686</strain>
    </source>
</reference>
<proteinExistence type="predicted"/>
<evidence type="ECO:0000313" key="1">
    <source>
        <dbReference type="EMBL" id="PZX61018.1"/>
    </source>
</evidence>
<gene>
    <name evidence="2" type="ORF">ESW18_02650</name>
    <name evidence="1" type="ORF">LV84_00006</name>
</gene>